<dbReference type="AlphaFoldDB" id="A0A815VSH9"/>
<evidence type="ECO:0008006" key="7">
    <source>
        <dbReference type="Google" id="ProtNLM"/>
    </source>
</evidence>
<comment type="caution">
    <text evidence="3">The sequence shown here is derived from an EMBL/GenBank/DDBJ whole genome shotgun (WGS) entry which is preliminary data.</text>
</comment>
<reference evidence="3" key="1">
    <citation type="submission" date="2021-02" db="EMBL/GenBank/DDBJ databases">
        <authorList>
            <person name="Nowell W R."/>
        </authorList>
    </citation>
    <scope>NUCLEOTIDE SEQUENCE</scope>
</reference>
<evidence type="ECO:0000256" key="1">
    <source>
        <dbReference type="SAM" id="Phobius"/>
    </source>
</evidence>
<dbReference type="SUPFAM" id="SSF51197">
    <property type="entry name" value="Clavaminate synthase-like"/>
    <property type="match status" value="1"/>
</dbReference>
<keyword evidence="6" id="KW-1185">Reference proteome</keyword>
<evidence type="ECO:0000313" key="3">
    <source>
        <dbReference type="EMBL" id="CAF1539474.1"/>
    </source>
</evidence>
<dbReference type="EMBL" id="CAJNOK010000682">
    <property type="protein sequence ID" value="CAF0768837.1"/>
    <property type="molecule type" value="Genomic_DNA"/>
</dbReference>
<feature type="transmembrane region" description="Helical" evidence="1">
    <location>
        <begin position="66"/>
        <end position="89"/>
    </location>
</feature>
<gene>
    <name evidence="3" type="ORF">GPM918_LOCUS38544</name>
    <name evidence="2" type="ORF">OVA965_LOCUS2968</name>
    <name evidence="5" type="ORF">SRO942_LOCUS39372</name>
    <name evidence="4" type="ORF">TMI583_LOCUS2967</name>
</gene>
<keyword evidence="1" id="KW-0472">Membrane</keyword>
<keyword evidence="1" id="KW-0812">Transmembrane</keyword>
<evidence type="ECO:0000313" key="6">
    <source>
        <dbReference type="Proteomes" id="UP000663829"/>
    </source>
</evidence>
<keyword evidence="1" id="KW-1133">Transmembrane helix</keyword>
<protein>
    <recommendedName>
        <fullName evidence="7">Cupin-like domain-containing protein</fullName>
    </recommendedName>
</protein>
<organism evidence="3 6">
    <name type="scientific">Didymodactylos carnosus</name>
    <dbReference type="NCBI Taxonomy" id="1234261"/>
    <lineage>
        <taxon>Eukaryota</taxon>
        <taxon>Metazoa</taxon>
        <taxon>Spiralia</taxon>
        <taxon>Gnathifera</taxon>
        <taxon>Rotifera</taxon>
        <taxon>Eurotatoria</taxon>
        <taxon>Bdelloidea</taxon>
        <taxon>Philodinida</taxon>
        <taxon>Philodinidae</taxon>
        <taxon>Didymodactylos</taxon>
    </lineage>
</organism>
<dbReference type="GO" id="GO:0016706">
    <property type="term" value="F:2-oxoglutarate-dependent dioxygenase activity"/>
    <property type="evidence" value="ECO:0007669"/>
    <property type="project" value="TreeGrafter"/>
</dbReference>
<dbReference type="Gene3D" id="2.60.120.650">
    <property type="entry name" value="Cupin"/>
    <property type="match status" value="1"/>
</dbReference>
<dbReference type="OrthoDB" id="10063099at2759"/>
<dbReference type="Proteomes" id="UP000682733">
    <property type="component" value="Unassembled WGS sequence"/>
</dbReference>
<proteinExistence type="predicted"/>
<evidence type="ECO:0000313" key="2">
    <source>
        <dbReference type="EMBL" id="CAF0768837.1"/>
    </source>
</evidence>
<sequence>MDKPPTGDDISNKIDSVIKHLKANSISLTEVEKLKSYKKLRAIIFTKSKSINHLSLFRKITFKIDIYIILSVLFGLLGLITTFLSYYGLELFINETYKHLFEIDLRHEQCLVPKLEFLLDIVRPASNCDLCRNIQNVDRINNVTREEFEEKYAYTRHPVIITDAMKNWLAVKKFNYNFFKRLYRPDSTALRSVEEVCQFFPYKNKAEFDTLADVFMMDTVRAYMLETNYKPWYVGWSNCDYSTAYLLRQYYSRPYFLPEQSESSKGTPGLGAHMHIDNVDLPSWQAQVKGRKKWTLRPAPECMLACKELNIIMQPGEIIVLDTNWWYHKTYVISEDEISITIGSEFD</sequence>
<evidence type="ECO:0000313" key="4">
    <source>
        <dbReference type="EMBL" id="CAF3549436.1"/>
    </source>
</evidence>
<dbReference type="InterPro" id="IPR050910">
    <property type="entry name" value="JMJD6_ArgDemeth/LysHydrox"/>
</dbReference>
<dbReference type="Proteomes" id="UP000681722">
    <property type="component" value="Unassembled WGS sequence"/>
</dbReference>
<dbReference type="PANTHER" id="PTHR12480:SF19">
    <property type="entry name" value="CUPIN-LIKE DOMAIN-CONTAINING PROTEIN"/>
    <property type="match status" value="1"/>
</dbReference>
<dbReference type="EMBL" id="CAJOBC010091308">
    <property type="protein sequence ID" value="CAF4399662.1"/>
    <property type="molecule type" value="Genomic_DNA"/>
</dbReference>
<dbReference type="EMBL" id="CAJNOQ010025684">
    <property type="protein sequence ID" value="CAF1539474.1"/>
    <property type="molecule type" value="Genomic_DNA"/>
</dbReference>
<dbReference type="Proteomes" id="UP000663829">
    <property type="component" value="Unassembled WGS sequence"/>
</dbReference>
<dbReference type="PANTHER" id="PTHR12480">
    <property type="entry name" value="ARGININE DEMETHYLASE AND LYSYL-HYDROXYLASE JMJD"/>
    <property type="match status" value="1"/>
</dbReference>
<accession>A0A815VSH9</accession>
<dbReference type="EMBL" id="CAJOBA010000682">
    <property type="protein sequence ID" value="CAF3549436.1"/>
    <property type="molecule type" value="Genomic_DNA"/>
</dbReference>
<evidence type="ECO:0000313" key="5">
    <source>
        <dbReference type="EMBL" id="CAF4399662.1"/>
    </source>
</evidence>
<dbReference type="Proteomes" id="UP000677228">
    <property type="component" value="Unassembled WGS sequence"/>
</dbReference>
<name>A0A815VSH9_9BILA</name>